<dbReference type="EC" id="3.5.4.-" evidence="1"/>
<dbReference type="SUPFAM" id="SSF55298">
    <property type="entry name" value="YjgF-like"/>
    <property type="match status" value="1"/>
</dbReference>
<dbReference type="Pfam" id="PF01042">
    <property type="entry name" value="Ribonuc_L-PSP"/>
    <property type="match status" value="1"/>
</dbReference>
<dbReference type="RefSeq" id="WP_043919956.1">
    <property type="nucleotide sequence ID" value="NZ_FZPF01000001.1"/>
</dbReference>
<dbReference type="InterPro" id="IPR006175">
    <property type="entry name" value="YjgF/YER057c/UK114"/>
</dbReference>
<dbReference type="CDD" id="cd00448">
    <property type="entry name" value="YjgF_YER057c_UK114_family"/>
    <property type="match status" value="1"/>
</dbReference>
<dbReference type="STRING" id="935700.jaqu_31820"/>
<dbReference type="InterPro" id="IPR035959">
    <property type="entry name" value="RutC-like_sf"/>
</dbReference>
<dbReference type="Proteomes" id="UP000032232">
    <property type="component" value="Unassembled WGS sequence"/>
</dbReference>
<comment type="caution">
    <text evidence="1">The sequence shown here is derived from an EMBL/GenBank/DDBJ whole genome shotgun (WGS) entry which is preliminary data.</text>
</comment>
<dbReference type="AlphaFoldDB" id="A0A0D1CJJ4"/>
<proteinExistence type="predicted"/>
<protein>
    <submittedName>
        <fullName evidence="1">YabJ protein</fullName>
        <ecNumber evidence="1">3.5.4.-</ecNumber>
    </submittedName>
</protein>
<dbReference type="GO" id="GO:0016787">
    <property type="term" value="F:hydrolase activity"/>
    <property type="evidence" value="ECO:0007669"/>
    <property type="project" value="UniProtKB-KW"/>
</dbReference>
<organism evidence="1 2">
    <name type="scientific">Jannaschia aquimarina</name>
    <dbReference type="NCBI Taxonomy" id="935700"/>
    <lineage>
        <taxon>Bacteria</taxon>
        <taxon>Pseudomonadati</taxon>
        <taxon>Pseudomonadota</taxon>
        <taxon>Alphaproteobacteria</taxon>
        <taxon>Rhodobacterales</taxon>
        <taxon>Roseobacteraceae</taxon>
        <taxon>Jannaschia</taxon>
    </lineage>
</organism>
<keyword evidence="1" id="KW-0378">Hydrolase</keyword>
<keyword evidence="2" id="KW-1185">Reference proteome</keyword>
<dbReference type="PANTHER" id="PTHR43857:SF1">
    <property type="entry name" value="YJGH FAMILY PROTEIN"/>
    <property type="match status" value="1"/>
</dbReference>
<dbReference type="PATRIC" id="fig|935700.4.peg.3286"/>
<reference evidence="1 2" key="1">
    <citation type="submission" date="2015-02" db="EMBL/GenBank/DDBJ databases">
        <title>Genome Sequence of Jannaschia aquimarina DSM28248, a member of the Roseobacter clade.</title>
        <authorList>
            <person name="Voget S."/>
            <person name="Daniel R."/>
        </authorList>
    </citation>
    <scope>NUCLEOTIDE SEQUENCE [LARGE SCALE GENOMIC DNA]</scope>
    <source>
        <strain evidence="1 2">GSW-M26</strain>
    </source>
</reference>
<dbReference type="EMBL" id="JYFE01000060">
    <property type="protein sequence ID" value="KIT14857.1"/>
    <property type="molecule type" value="Genomic_DNA"/>
</dbReference>
<dbReference type="PANTHER" id="PTHR43857">
    <property type="entry name" value="BLR7761 PROTEIN"/>
    <property type="match status" value="1"/>
</dbReference>
<sequence>MTPLTPSDIAPPFGAYSHGILAPAGGHLVVTSGQLALATDGTVPDDARRQADLCLSNIAAILAEAGAGPRHIIRLNAYVTDRAHFLDYMAARDAWLDAAGVAVRPASTLLIVSGFTREEFLVEVEATAWLPGG</sequence>
<dbReference type="Gene3D" id="3.30.1330.40">
    <property type="entry name" value="RutC-like"/>
    <property type="match status" value="1"/>
</dbReference>
<dbReference type="OrthoDB" id="9799840at2"/>
<name>A0A0D1CJJ4_9RHOB</name>
<accession>A0A0D1CJJ4</accession>
<gene>
    <name evidence="1" type="primary">yabJ</name>
    <name evidence="1" type="ORF">jaqu_31820</name>
</gene>
<evidence type="ECO:0000313" key="1">
    <source>
        <dbReference type="EMBL" id="KIT14857.1"/>
    </source>
</evidence>
<evidence type="ECO:0000313" key="2">
    <source>
        <dbReference type="Proteomes" id="UP000032232"/>
    </source>
</evidence>